<comment type="caution">
    <text evidence="10">The sequence shown here is derived from an EMBL/GenBank/DDBJ whole genome shotgun (WGS) entry which is preliminary data.</text>
</comment>
<keyword evidence="6" id="KW-0560">Oxidoreductase</keyword>
<dbReference type="SUPFAM" id="SSF48264">
    <property type="entry name" value="Cytochrome P450"/>
    <property type="match status" value="1"/>
</dbReference>
<evidence type="ECO:0000256" key="8">
    <source>
        <dbReference type="ARBA" id="ARBA00023033"/>
    </source>
</evidence>
<keyword evidence="2" id="KW-0349">Heme</keyword>
<evidence type="ECO:0000313" key="11">
    <source>
        <dbReference type="Proteomes" id="UP001341840"/>
    </source>
</evidence>
<evidence type="ECO:0000256" key="1">
    <source>
        <dbReference type="ARBA" id="ARBA00004167"/>
    </source>
</evidence>
<evidence type="ECO:0000256" key="7">
    <source>
        <dbReference type="ARBA" id="ARBA00023004"/>
    </source>
</evidence>
<keyword evidence="8" id="KW-0503">Monooxygenase</keyword>
<keyword evidence="11" id="KW-1185">Reference proteome</keyword>
<evidence type="ECO:0008006" key="12">
    <source>
        <dbReference type="Google" id="ProtNLM"/>
    </source>
</evidence>
<comment type="subcellular location">
    <subcellularLocation>
        <location evidence="1">Membrane</location>
        <topology evidence="1">Single-pass membrane protein</topology>
    </subcellularLocation>
</comment>
<dbReference type="EMBL" id="JASCZI010120842">
    <property type="protein sequence ID" value="MED6155591.1"/>
    <property type="molecule type" value="Genomic_DNA"/>
</dbReference>
<accession>A0ABU6U605</accession>
<evidence type="ECO:0000313" key="10">
    <source>
        <dbReference type="EMBL" id="MED6155591.1"/>
    </source>
</evidence>
<dbReference type="InterPro" id="IPR050651">
    <property type="entry name" value="Plant_Cytochrome_P450_Monoox"/>
</dbReference>
<evidence type="ECO:0000256" key="5">
    <source>
        <dbReference type="ARBA" id="ARBA00022989"/>
    </source>
</evidence>
<gene>
    <name evidence="10" type="ORF">PIB30_006456</name>
</gene>
<evidence type="ECO:0000256" key="9">
    <source>
        <dbReference type="ARBA" id="ARBA00023136"/>
    </source>
</evidence>
<dbReference type="Gene3D" id="1.10.630.10">
    <property type="entry name" value="Cytochrome P450"/>
    <property type="match status" value="1"/>
</dbReference>
<dbReference type="PANTHER" id="PTHR47947:SF1">
    <property type="entry name" value="CYTOCHROME P450 82E3"/>
    <property type="match status" value="1"/>
</dbReference>
<dbReference type="PRINTS" id="PR00463">
    <property type="entry name" value="EP450I"/>
</dbReference>
<dbReference type="InterPro" id="IPR036396">
    <property type="entry name" value="Cyt_P450_sf"/>
</dbReference>
<keyword evidence="9" id="KW-0472">Membrane</keyword>
<evidence type="ECO:0000256" key="3">
    <source>
        <dbReference type="ARBA" id="ARBA00022692"/>
    </source>
</evidence>
<dbReference type="InterPro" id="IPR002401">
    <property type="entry name" value="Cyt_P450_E_grp-I"/>
</dbReference>
<evidence type="ECO:0000256" key="2">
    <source>
        <dbReference type="ARBA" id="ARBA00022617"/>
    </source>
</evidence>
<sequence length="140" mass="15842">MQVAGEFVPSDLVPIIGWIPIEGKVVKNMKRVGKDMDKVVGSWVKEHQDMKIDFDNDKETSEKQDFIDVMLSVIEDDPSSGYTKDNIIKANITNLILGGSDTTSIAMTWILVMLLSNKYALKRAQEEIDLHVGRNRKDLY</sequence>
<keyword evidence="5" id="KW-1133">Transmembrane helix</keyword>
<dbReference type="Pfam" id="PF00067">
    <property type="entry name" value="p450"/>
    <property type="match status" value="1"/>
</dbReference>
<name>A0ABU6U605_9FABA</name>
<organism evidence="10 11">
    <name type="scientific">Stylosanthes scabra</name>
    <dbReference type="NCBI Taxonomy" id="79078"/>
    <lineage>
        <taxon>Eukaryota</taxon>
        <taxon>Viridiplantae</taxon>
        <taxon>Streptophyta</taxon>
        <taxon>Embryophyta</taxon>
        <taxon>Tracheophyta</taxon>
        <taxon>Spermatophyta</taxon>
        <taxon>Magnoliopsida</taxon>
        <taxon>eudicotyledons</taxon>
        <taxon>Gunneridae</taxon>
        <taxon>Pentapetalae</taxon>
        <taxon>rosids</taxon>
        <taxon>fabids</taxon>
        <taxon>Fabales</taxon>
        <taxon>Fabaceae</taxon>
        <taxon>Papilionoideae</taxon>
        <taxon>50 kb inversion clade</taxon>
        <taxon>dalbergioids sensu lato</taxon>
        <taxon>Dalbergieae</taxon>
        <taxon>Pterocarpus clade</taxon>
        <taxon>Stylosanthes</taxon>
    </lineage>
</organism>
<keyword evidence="3" id="KW-0812">Transmembrane</keyword>
<protein>
    <recommendedName>
        <fullName evidence="12">Cytochrome P450</fullName>
    </recommendedName>
</protein>
<keyword evidence="4" id="KW-0479">Metal-binding</keyword>
<evidence type="ECO:0000256" key="4">
    <source>
        <dbReference type="ARBA" id="ARBA00022723"/>
    </source>
</evidence>
<dbReference type="PANTHER" id="PTHR47947">
    <property type="entry name" value="CYTOCHROME P450 82C3-RELATED"/>
    <property type="match status" value="1"/>
</dbReference>
<dbReference type="Proteomes" id="UP001341840">
    <property type="component" value="Unassembled WGS sequence"/>
</dbReference>
<dbReference type="InterPro" id="IPR001128">
    <property type="entry name" value="Cyt_P450"/>
</dbReference>
<proteinExistence type="predicted"/>
<evidence type="ECO:0000256" key="6">
    <source>
        <dbReference type="ARBA" id="ARBA00023002"/>
    </source>
</evidence>
<reference evidence="10 11" key="1">
    <citation type="journal article" date="2023" name="Plants (Basel)">
        <title>Bridging the Gap: Combining Genomics and Transcriptomics Approaches to Understand Stylosanthes scabra, an Orphan Legume from the Brazilian Caatinga.</title>
        <authorList>
            <person name="Ferreira-Neto J.R.C."/>
            <person name="da Silva M.D."/>
            <person name="Binneck E."/>
            <person name="de Melo N.F."/>
            <person name="da Silva R.H."/>
            <person name="de Melo A.L.T.M."/>
            <person name="Pandolfi V."/>
            <person name="Bustamante F.O."/>
            <person name="Brasileiro-Vidal A.C."/>
            <person name="Benko-Iseppon A.M."/>
        </authorList>
    </citation>
    <scope>NUCLEOTIDE SEQUENCE [LARGE SCALE GENOMIC DNA]</scope>
    <source>
        <tissue evidence="10">Leaves</tissue>
    </source>
</reference>
<keyword evidence="7" id="KW-0408">Iron</keyword>